<keyword evidence="4 7" id="KW-0436">Ligase</keyword>
<evidence type="ECO:0000259" key="9">
    <source>
        <dbReference type="Pfam" id="PF02875"/>
    </source>
</evidence>
<evidence type="ECO:0000259" key="10">
    <source>
        <dbReference type="Pfam" id="PF08245"/>
    </source>
</evidence>
<dbReference type="GO" id="GO:0009252">
    <property type="term" value="P:peptidoglycan biosynthetic process"/>
    <property type="evidence" value="ECO:0007669"/>
    <property type="project" value="UniProtKB-UniRule"/>
</dbReference>
<name>A0A2N3QLZ3_9BIFI</name>
<dbReference type="RefSeq" id="WP_101454977.1">
    <property type="nucleotide sequence ID" value="NZ_JBKZBK010000011.1"/>
</dbReference>
<feature type="domain" description="Mur ligase central" evidence="10">
    <location>
        <begin position="119"/>
        <end position="238"/>
    </location>
</feature>
<keyword evidence="7 8" id="KW-0132">Cell division</keyword>
<dbReference type="Gene3D" id="3.40.50.720">
    <property type="entry name" value="NAD(P)-binding Rossmann-like Domain"/>
    <property type="match status" value="1"/>
</dbReference>
<keyword evidence="7 8" id="KW-0133">Cell shape</keyword>
<organism evidence="11 12">
    <name type="scientific">Bifidobacterium thermophilum</name>
    <dbReference type="NCBI Taxonomy" id="33905"/>
    <lineage>
        <taxon>Bacteria</taxon>
        <taxon>Bacillati</taxon>
        <taxon>Actinomycetota</taxon>
        <taxon>Actinomycetes</taxon>
        <taxon>Bifidobacteriales</taxon>
        <taxon>Bifidobacteriaceae</taxon>
        <taxon>Bifidobacterium</taxon>
    </lineage>
</organism>
<dbReference type="InterPro" id="IPR004101">
    <property type="entry name" value="Mur_ligase_C"/>
</dbReference>
<dbReference type="STRING" id="33905.BTHE_0735"/>
<dbReference type="GO" id="GO:0051301">
    <property type="term" value="P:cell division"/>
    <property type="evidence" value="ECO:0007669"/>
    <property type="project" value="UniProtKB-KW"/>
</dbReference>
<evidence type="ECO:0000256" key="4">
    <source>
        <dbReference type="ARBA" id="ARBA00022598"/>
    </source>
</evidence>
<dbReference type="SUPFAM" id="SSF53244">
    <property type="entry name" value="MurD-like peptide ligases, peptide-binding domain"/>
    <property type="match status" value="1"/>
</dbReference>
<evidence type="ECO:0000256" key="8">
    <source>
        <dbReference type="RuleBase" id="RU003664"/>
    </source>
</evidence>
<evidence type="ECO:0000313" key="12">
    <source>
        <dbReference type="Proteomes" id="UP000233727"/>
    </source>
</evidence>
<gene>
    <name evidence="7" type="primary">murD</name>
    <name evidence="11" type="ORF">CQR47_0556</name>
</gene>
<dbReference type="InterPro" id="IPR036615">
    <property type="entry name" value="Mur_ligase_C_dom_sf"/>
</dbReference>
<comment type="catalytic activity">
    <reaction evidence="7 8">
        <text>UDP-N-acetyl-alpha-D-muramoyl-L-alanine + D-glutamate + ATP = UDP-N-acetyl-alpha-D-muramoyl-L-alanyl-D-glutamate + ADP + phosphate + H(+)</text>
        <dbReference type="Rhea" id="RHEA:16429"/>
        <dbReference type="ChEBI" id="CHEBI:15378"/>
        <dbReference type="ChEBI" id="CHEBI:29986"/>
        <dbReference type="ChEBI" id="CHEBI:30616"/>
        <dbReference type="ChEBI" id="CHEBI:43474"/>
        <dbReference type="ChEBI" id="CHEBI:83898"/>
        <dbReference type="ChEBI" id="CHEBI:83900"/>
        <dbReference type="ChEBI" id="CHEBI:456216"/>
        <dbReference type="EC" id="6.3.2.9"/>
    </reaction>
</comment>
<dbReference type="Gene3D" id="3.90.190.20">
    <property type="entry name" value="Mur ligase, C-terminal domain"/>
    <property type="match status" value="1"/>
</dbReference>
<proteinExistence type="inferred from homology"/>
<dbReference type="GO" id="GO:0005524">
    <property type="term" value="F:ATP binding"/>
    <property type="evidence" value="ECO:0007669"/>
    <property type="project" value="UniProtKB-UniRule"/>
</dbReference>
<keyword evidence="7 8" id="KW-0573">Peptidoglycan synthesis</keyword>
<keyword evidence="7 8" id="KW-0961">Cell wall biogenesis/degradation</keyword>
<accession>A0A2N3QLZ3</accession>
<feature type="domain" description="Mur ligase C-terminal" evidence="9">
    <location>
        <begin position="333"/>
        <end position="459"/>
    </location>
</feature>
<reference evidence="11 12" key="1">
    <citation type="submission" date="2017-10" db="EMBL/GenBank/DDBJ databases">
        <title>Bifidobacterium genomics.</title>
        <authorList>
            <person name="Lugli G.A."/>
            <person name="Milani C."/>
            <person name="Mancabelli L."/>
        </authorList>
    </citation>
    <scope>NUCLEOTIDE SEQUENCE [LARGE SCALE GENOMIC DNA]</scope>
    <source>
        <strain evidence="11 12">1542B</strain>
    </source>
</reference>
<dbReference type="PANTHER" id="PTHR43692:SF1">
    <property type="entry name" value="UDP-N-ACETYLMURAMOYLALANINE--D-GLUTAMATE LIGASE"/>
    <property type="match status" value="1"/>
</dbReference>
<comment type="function">
    <text evidence="7 8">Cell wall formation. Catalyzes the addition of glutamate to the nucleotide precursor UDP-N-acetylmuramoyl-L-alanine (UMA).</text>
</comment>
<dbReference type="EC" id="6.3.2.9" evidence="7 8"/>
<evidence type="ECO:0000313" key="11">
    <source>
        <dbReference type="EMBL" id="PKU92707.1"/>
    </source>
</evidence>
<dbReference type="NCBIfam" id="TIGR01087">
    <property type="entry name" value="murD"/>
    <property type="match status" value="1"/>
</dbReference>
<evidence type="ECO:0000256" key="5">
    <source>
        <dbReference type="ARBA" id="ARBA00022741"/>
    </source>
</evidence>
<dbReference type="InterPro" id="IPR013221">
    <property type="entry name" value="Mur_ligase_cen"/>
</dbReference>
<feature type="binding site" evidence="7">
    <location>
        <begin position="121"/>
        <end position="127"/>
    </location>
    <ligand>
        <name>ATP</name>
        <dbReference type="ChEBI" id="CHEBI:30616"/>
    </ligand>
</feature>
<keyword evidence="5 7" id="KW-0547">Nucleotide-binding</keyword>
<comment type="pathway">
    <text evidence="2 7 8">Cell wall biogenesis; peptidoglycan biosynthesis.</text>
</comment>
<dbReference type="GO" id="GO:0008764">
    <property type="term" value="F:UDP-N-acetylmuramoylalanine-D-glutamate ligase activity"/>
    <property type="evidence" value="ECO:0007669"/>
    <property type="project" value="UniProtKB-UniRule"/>
</dbReference>
<evidence type="ECO:0000256" key="3">
    <source>
        <dbReference type="ARBA" id="ARBA00022490"/>
    </source>
</evidence>
<protein>
    <recommendedName>
        <fullName evidence="7 8">UDP-N-acetylmuramoylalanine--D-glutamate ligase</fullName>
        <ecNumber evidence="7 8">6.3.2.9</ecNumber>
    </recommendedName>
    <alternativeName>
        <fullName evidence="7">D-glutamic acid-adding enzyme</fullName>
    </alternativeName>
    <alternativeName>
        <fullName evidence="7">UDP-N-acetylmuramoyl-L-alanyl-D-glutamate synthetase</fullName>
    </alternativeName>
</protein>
<dbReference type="Proteomes" id="UP000233727">
    <property type="component" value="Unassembled WGS sequence"/>
</dbReference>
<dbReference type="GO" id="GO:0071555">
    <property type="term" value="P:cell wall organization"/>
    <property type="evidence" value="ECO:0007669"/>
    <property type="project" value="UniProtKB-KW"/>
</dbReference>
<dbReference type="Pfam" id="PF08245">
    <property type="entry name" value="Mur_ligase_M"/>
    <property type="match status" value="1"/>
</dbReference>
<evidence type="ECO:0000256" key="1">
    <source>
        <dbReference type="ARBA" id="ARBA00004496"/>
    </source>
</evidence>
<evidence type="ECO:0000256" key="7">
    <source>
        <dbReference type="HAMAP-Rule" id="MF_00639"/>
    </source>
</evidence>
<dbReference type="InterPro" id="IPR005762">
    <property type="entry name" value="MurD"/>
</dbReference>
<sequence>MNDELSGETGNGGASIADKTVLVAGLGVSGRSMVEVLRGRAKSVISVDEHKPEADLHSFDDIDWDRIDLVMTSPVFTPRTPFILEAQRRGIPVYSEVELAWRLRVDSRRTGSPAPWIGITGTNGKTSTTEMTSAMLTACGLTAPAVGNIGKAVSHAAVDPDNDVLCVELSSFQLHFTDSLALECAAITNIADDHLDWHGGIENYAADKSKVFHRARKALVYNADDARVTALAHAAQTAPGCHRIGFTLHAPEEGQIGVDEGWIVDRSGVAGAVPGVAYRVAKITEFSHLCEPDGTVYPHLLADALTALALVLGAGADLNTALDALRSFAPGGHRIQRVATAHVEGGDIRFVDDSKATNAHAAHASLSSFAPKSVVWIAGGLAKGARFEQLVRDQAKTIKAAVIIGVDQEPMIDAFKTSAPDIPLTLIDPADASTVMQRAVEAAGAYAKAGDIVLMAPACASMDQFRSYADRGDQFARSAQQWSAQHQVDAHGEH</sequence>
<dbReference type="SUPFAM" id="SSF53623">
    <property type="entry name" value="MurD-like peptide ligases, catalytic domain"/>
    <property type="match status" value="1"/>
</dbReference>
<comment type="caution">
    <text evidence="11">The sequence shown here is derived from an EMBL/GenBank/DDBJ whole genome shotgun (WGS) entry which is preliminary data.</text>
</comment>
<keyword evidence="3 7" id="KW-0963">Cytoplasm</keyword>
<dbReference type="GO" id="GO:0008360">
    <property type="term" value="P:regulation of cell shape"/>
    <property type="evidence" value="ECO:0007669"/>
    <property type="project" value="UniProtKB-KW"/>
</dbReference>
<dbReference type="Pfam" id="PF02875">
    <property type="entry name" value="Mur_ligase_C"/>
    <property type="match status" value="1"/>
</dbReference>
<dbReference type="PANTHER" id="PTHR43692">
    <property type="entry name" value="UDP-N-ACETYLMURAMOYLALANINE--D-GLUTAMATE LIGASE"/>
    <property type="match status" value="1"/>
</dbReference>
<keyword evidence="6 7" id="KW-0067">ATP-binding</keyword>
<dbReference type="GO" id="GO:0005737">
    <property type="term" value="C:cytoplasm"/>
    <property type="evidence" value="ECO:0007669"/>
    <property type="project" value="UniProtKB-SubCell"/>
</dbReference>
<keyword evidence="7 8" id="KW-0131">Cell cycle</keyword>
<dbReference type="EMBL" id="PCGY01000011">
    <property type="protein sequence ID" value="PKU92707.1"/>
    <property type="molecule type" value="Genomic_DNA"/>
</dbReference>
<dbReference type="InterPro" id="IPR036565">
    <property type="entry name" value="Mur-like_cat_sf"/>
</dbReference>
<evidence type="ECO:0000256" key="2">
    <source>
        <dbReference type="ARBA" id="ARBA00004752"/>
    </source>
</evidence>
<dbReference type="HAMAP" id="MF_00639">
    <property type="entry name" value="MurD"/>
    <property type="match status" value="1"/>
</dbReference>
<comment type="subcellular location">
    <subcellularLocation>
        <location evidence="1 7 8">Cytoplasm</location>
    </subcellularLocation>
</comment>
<evidence type="ECO:0000256" key="6">
    <source>
        <dbReference type="ARBA" id="ARBA00022840"/>
    </source>
</evidence>
<dbReference type="AlphaFoldDB" id="A0A2N3QLZ3"/>
<comment type="similarity">
    <text evidence="7">Belongs to the MurCDEF family.</text>
</comment>
<dbReference type="SUPFAM" id="SSF51984">
    <property type="entry name" value="MurCD N-terminal domain"/>
    <property type="match status" value="1"/>
</dbReference>
<dbReference type="Gene3D" id="3.40.1190.10">
    <property type="entry name" value="Mur-like, catalytic domain"/>
    <property type="match status" value="1"/>
</dbReference>
<dbReference type="UniPathway" id="UPA00219"/>